<proteinExistence type="predicted"/>
<comment type="caution">
    <text evidence="2">The sequence shown here is derived from an EMBL/GenBank/DDBJ whole genome shotgun (WGS) entry which is preliminary data.</text>
</comment>
<dbReference type="OrthoDB" id="6377910at2759"/>
<dbReference type="EMBL" id="VSRR010005658">
    <property type="protein sequence ID" value="MPC43027.1"/>
    <property type="molecule type" value="Genomic_DNA"/>
</dbReference>
<reference evidence="2 3" key="1">
    <citation type="submission" date="2019-05" db="EMBL/GenBank/DDBJ databases">
        <title>Another draft genome of Portunus trituberculatus and its Hox gene families provides insights of decapod evolution.</title>
        <authorList>
            <person name="Jeong J.-H."/>
            <person name="Song I."/>
            <person name="Kim S."/>
            <person name="Choi T."/>
            <person name="Kim D."/>
            <person name="Ryu S."/>
            <person name="Kim W."/>
        </authorList>
    </citation>
    <scope>NUCLEOTIDE SEQUENCE [LARGE SCALE GENOMIC DNA]</scope>
    <source>
        <tissue evidence="2">Muscle</tissue>
    </source>
</reference>
<feature type="region of interest" description="Disordered" evidence="1">
    <location>
        <begin position="87"/>
        <end position="233"/>
    </location>
</feature>
<feature type="region of interest" description="Disordered" evidence="1">
    <location>
        <begin position="1"/>
        <end position="30"/>
    </location>
</feature>
<name>A0A5B7FBS8_PORTR</name>
<dbReference type="AlphaFoldDB" id="A0A5B7FBS8"/>
<keyword evidence="3" id="KW-1185">Reference proteome</keyword>
<dbReference type="Proteomes" id="UP000324222">
    <property type="component" value="Unassembled WGS sequence"/>
</dbReference>
<protein>
    <submittedName>
        <fullName evidence="2">Uncharacterized protein</fullName>
    </submittedName>
</protein>
<feature type="compositionally biased region" description="Polar residues" evidence="1">
    <location>
        <begin position="156"/>
        <end position="173"/>
    </location>
</feature>
<sequence>MLGGRGHHSLAPTLRVPGAGLLERPPERERQVVGVSVGGVGTGSAGVSGGMQRGATDIIGAVNQLTQMDNPESKLALNILNAVLSSPQQERPRVWEDEPPAKTRRVDWDGGHDSHRGEGGSPLMHPPPPARKFPQPDRQHASRHPWEGQPPHQAWPSRSSTSAGHTTMPSNQYFKKVPSRSRRGKPRPDARDYRAPAREQKKARSEMEAAAGTPGGHKGIKGDSGPSADPTLR</sequence>
<feature type="compositionally biased region" description="Basic and acidic residues" evidence="1">
    <location>
        <begin position="134"/>
        <end position="146"/>
    </location>
</feature>
<accession>A0A5B7FBS8</accession>
<feature type="compositionally biased region" description="Basic and acidic residues" evidence="1">
    <location>
        <begin position="186"/>
        <end position="207"/>
    </location>
</feature>
<gene>
    <name evidence="2" type="ORF">E2C01_036662</name>
</gene>
<evidence type="ECO:0000313" key="2">
    <source>
        <dbReference type="EMBL" id="MPC43027.1"/>
    </source>
</evidence>
<feature type="compositionally biased region" description="Basic and acidic residues" evidence="1">
    <location>
        <begin position="90"/>
        <end position="118"/>
    </location>
</feature>
<evidence type="ECO:0000313" key="3">
    <source>
        <dbReference type="Proteomes" id="UP000324222"/>
    </source>
</evidence>
<evidence type="ECO:0000256" key="1">
    <source>
        <dbReference type="SAM" id="MobiDB-lite"/>
    </source>
</evidence>
<organism evidence="2 3">
    <name type="scientific">Portunus trituberculatus</name>
    <name type="common">Swimming crab</name>
    <name type="synonym">Neptunus trituberculatus</name>
    <dbReference type="NCBI Taxonomy" id="210409"/>
    <lineage>
        <taxon>Eukaryota</taxon>
        <taxon>Metazoa</taxon>
        <taxon>Ecdysozoa</taxon>
        <taxon>Arthropoda</taxon>
        <taxon>Crustacea</taxon>
        <taxon>Multicrustacea</taxon>
        <taxon>Malacostraca</taxon>
        <taxon>Eumalacostraca</taxon>
        <taxon>Eucarida</taxon>
        <taxon>Decapoda</taxon>
        <taxon>Pleocyemata</taxon>
        <taxon>Brachyura</taxon>
        <taxon>Eubrachyura</taxon>
        <taxon>Portunoidea</taxon>
        <taxon>Portunidae</taxon>
        <taxon>Portuninae</taxon>
        <taxon>Portunus</taxon>
    </lineage>
</organism>